<protein>
    <submittedName>
        <fullName evidence="1">Uncharacterized protein</fullName>
    </submittedName>
</protein>
<accession>A0AAD5YGQ9</accession>
<dbReference type="AlphaFoldDB" id="A0AAD5YGQ9"/>
<name>A0AAD5YGQ9_9APHY</name>
<sequence length="187" mass="21565">MPVHDTEACYVPNMGIKDFMIAPIDLSFLYQDIEDTPVPISLCIKQLGEFTPIQMTKVPPASRHWCIVWQVKRIFGKPETSTQAFRALHIVRERDRSGMPCRHLTNWGPMTKVYASDMIEKSRFIQLGSVGLEKRRRLEEIARSMKVKVPDGGWNSQDWIMSVLRMAVQERVLDVDLEAVRRLALQP</sequence>
<gene>
    <name evidence="1" type="ORF">NLI96_g7960</name>
</gene>
<comment type="caution">
    <text evidence="1">The sequence shown here is derived from an EMBL/GenBank/DDBJ whole genome shotgun (WGS) entry which is preliminary data.</text>
</comment>
<organism evidence="1 2">
    <name type="scientific">Meripilus lineatus</name>
    <dbReference type="NCBI Taxonomy" id="2056292"/>
    <lineage>
        <taxon>Eukaryota</taxon>
        <taxon>Fungi</taxon>
        <taxon>Dikarya</taxon>
        <taxon>Basidiomycota</taxon>
        <taxon>Agaricomycotina</taxon>
        <taxon>Agaricomycetes</taxon>
        <taxon>Polyporales</taxon>
        <taxon>Meripilaceae</taxon>
        <taxon>Meripilus</taxon>
    </lineage>
</organism>
<evidence type="ECO:0000313" key="1">
    <source>
        <dbReference type="EMBL" id="KAJ3480999.1"/>
    </source>
</evidence>
<proteinExistence type="predicted"/>
<reference evidence="1" key="1">
    <citation type="submission" date="2022-07" db="EMBL/GenBank/DDBJ databases">
        <title>Genome Sequence of Physisporinus lineatus.</title>
        <authorList>
            <person name="Buettner E."/>
        </authorList>
    </citation>
    <scope>NUCLEOTIDE SEQUENCE</scope>
    <source>
        <strain evidence="1">VT162</strain>
    </source>
</reference>
<dbReference type="Proteomes" id="UP001212997">
    <property type="component" value="Unassembled WGS sequence"/>
</dbReference>
<dbReference type="EMBL" id="JANAWD010000345">
    <property type="protein sequence ID" value="KAJ3480999.1"/>
    <property type="molecule type" value="Genomic_DNA"/>
</dbReference>
<keyword evidence="2" id="KW-1185">Reference proteome</keyword>
<evidence type="ECO:0000313" key="2">
    <source>
        <dbReference type="Proteomes" id="UP001212997"/>
    </source>
</evidence>